<dbReference type="GO" id="GO:0006886">
    <property type="term" value="P:intracellular protein transport"/>
    <property type="evidence" value="ECO:0007669"/>
    <property type="project" value="InterPro"/>
</dbReference>
<keyword evidence="3" id="KW-1185">Reference proteome</keyword>
<dbReference type="SUPFAM" id="SSF82919">
    <property type="entry name" value="Zn-finger domain of Sec23/24"/>
    <property type="match status" value="1"/>
</dbReference>
<feature type="domain" description="Sec23/Sec24 trunk" evidence="1">
    <location>
        <begin position="123"/>
        <end position="325"/>
    </location>
</feature>
<dbReference type="Gene3D" id="2.30.30.380">
    <property type="entry name" value="Zn-finger domain of Sec23/24"/>
    <property type="match status" value="1"/>
</dbReference>
<dbReference type="EMBL" id="KZ348267">
    <property type="protein sequence ID" value="PIO66430.1"/>
    <property type="molecule type" value="Genomic_DNA"/>
</dbReference>
<evidence type="ECO:0000313" key="2">
    <source>
        <dbReference type="EMBL" id="PIO66430.1"/>
    </source>
</evidence>
<dbReference type="GO" id="GO:0070971">
    <property type="term" value="C:endoplasmic reticulum exit site"/>
    <property type="evidence" value="ECO:0007669"/>
    <property type="project" value="TreeGrafter"/>
</dbReference>
<dbReference type="PANTHER" id="PTHR13803">
    <property type="entry name" value="SEC24-RELATED PROTEIN"/>
    <property type="match status" value="1"/>
</dbReference>
<dbReference type="InterPro" id="IPR006896">
    <property type="entry name" value="Sec23/24_trunk_dom"/>
</dbReference>
<dbReference type="GO" id="GO:0090110">
    <property type="term" value="P:COPII-coated vesicle cargo loading"/>
    <property type="evidence" value="ECO:0007669"/>
    <property type="project" value="TreeGrafter"/>
</dbReference>
<dbReference type="GO" id="GO:0030127">
    <property type="term" value="C:COPII vesicle coat"/>
    <property type="evidence" value="ECO:0007669"/>
    <property type="project" value="InterPro"/>
</dbReference>
<dbReference type="PANTHER" id="PTHR13803:SF39">
    <property type="entry name" value="SECRETORY 24AB, ISOFORM A"/>
    <property type="match status" value="1"/>
</dbReference>
<dbReference type="InterPro" id="IPR036174">
    <property type="entry name" value="Znf_Sec23_Sec24_sf"/>
</dbReference>
<dbReference type="Pfam" id="PF04811">
    <property type="entry name" value="Sec23_trunk"/>
    <property type="match status" value="1"/>
</dbReference>
<sequence length="325" mass="36675">MQRWMSKRKFKDTQKKDETPLIIFKNNKLPANFTTYTEKRKALDYSDIVYVKKKAKDERKKHIFPTADSVEVPSGKLYIKKQIPDDFCWDPNTKSFGDPVNRPEIKHPTVEFIAPNEYMLRPPQPAVYVFVLDVSAAAVEAGYIYTFSEQLLINLDQLPGDDRTQVAFVCVDSMVHFYQFSSGSRRLPKELIVDEVDEMFLPSHQGILIPLKKNADAVRAFVEKLPVLFEHASSSSNCLGSALKIVHELIADIGGRVTVFQASIPNLGPASLKSREDPNQRAANDVQNLGPVTDFYKCLALECTGHQVALDLFMLNSQYADLATL</sequence>
<dbReference type="Proteomes" id="UP000230423">
    <property type="component" value="Unassembled WGS sequence"/>
</dbReference>
<dbReference type="AlphaFoldDB" id="A0A2G9UAC3"/>
<dbReference type="OrthoDB" id="49016at2759"/>
<dbReference type="SUPFAM" id="SSF53300">
    <property type="entry name" value="vWA-like"/>
    <property type="match status" value="1"/>
</dbReference>
<dbReference type="Gene3D" id="3.40.50.410">
    <property type="entry name" value="von Willebrand factor, type A domain"/>
    <property type="match status" value="1"/>
</dbReference>
<dbReference type="GO" id="GO:0000149">
    <property type="term" value="F:SNARE binding"/>
    <property type="evidence" value="ECO:0007669"/>
    <property type="project" value="TreeGrafter"/>
</dbReference>
<organism evidence="2 3">
    <name type="scientific">Teladorsagia circumcincta</name>
    <name type="common">Brown stomach worm</name>
    <name type="synonym">Ostertagia circumcincta</name>
    <dbReference type="NCBI Taxonomy" id="45464"/>
    <lineage>
        <taxon>Eukaryota</taxon>
        <taxon>Metazoa</taxon>
        <taxon>Ecdysozoa</taxon>
        <taxon>Nematoda</taxon>
        <taxon>Chromadorea</taxon>
        <taxon>Rhabditida</taxon>
        <taxon>Rhabditina</taxon>
        <taxon>Rhabditomorpha</taxon>
        <taxon>Strongyloidea</taxon>
        <taxon>Trichostrongylidae</taxon>
        <taxon>Teladorsagia</taxon>
    </lineage>
</organism>
<dbReference type="InterPro" id="IPR050550">
    <property type="entry name" value="SEC23_SEC24_subfamily"/>
</dbReference>
<evidence type="ECO:0000313" key="3">
    <source>
        <dbReference type="Proteomes" id="UP000230423"/>
    </source>
</evidence>
<gene>
    <name evidence="2" type="ORF">TELCIR_11853</name>
</gene>
<dbReference type="InterPro" id="IPR036465">
    <property type="entry name" value="vWFA_dom_sf"/>
</dbReference>
<feature type="non-terminal residue" evidence="2">
    <location>
        <position position="325"/>
    </location>
</feature>
<accession>A0A2G9UAC3</accession>
<reference evidence="2 3" key="1">
    <citation type="submission" date="2015-09" db="EMBL/GenBank/DDBJ databases">
        <title>Draft genome of the parasitic nematode Teladorsagia circumcincta isolate WARC Sus (inbred).</title>
        <authorList>
            <person name="Mitreva M."/>
        </authorList>
    </citation>
    <scope>NUCLEOTIDE SEQUENCE [LARGE SCALE GENOMIC DNA]</scope>
    <source>
        <strain evidence="2 3">S</strain>
    </source>
</reference>
<name>A0A2G9UAC3_TELCI</name>
<protein>
    <submittedName>
        <fullName evidence="2">Sec23/Sec24 trunk domain protein</fullName>
    </submittedName>
</protein>
<evidence type="ECO:0000259" key="1">
    <source>
        <dbReference type="Pfam" id="PF04811"/>
    </source>
</evidence>
<dbReference type="GO" id="GO:0008270">
    <property type="term" value="F:zinc ion binding"/>
    <property type="evidence" value="ECO:0007669"/>
    <property type="project" value="InterPro"/>
</dbReference>
<proteinExistence type="predicted"/>